<comment type="caution">
    <text evidence="2">The sequence shown here is derived from an EMBL/GenBank/DDBJ whole genome shotgun (WGS) entry which is preliminary data.</text>
</comment>
<dbReference type="EMBL" id="BARU01016884">
    <property type="protein sequence ID" value="GAH53733.1"/>
    <property type="molecule type" value="Genomic_DNA"/>
</dbReference>
<evidence type="ECO:0000313" key="2">
    <source>
        <dbReference type="EMBL" id="GAH53733.1"/>
    </source>
</evidence>
<proteinExistence type="predicted"/>
<name>X1I828_9ZZZZ</name>
<feature type="compositionally biased region" description="Polar residues" evidence="1">
    <location>
        <begin position="1"/>
        <end position="13"/>
    </location>
</feature>
<gene>
    <name evidence="2" type="ORF">S03H2_28034</name>
</gene>
<dbReference type="AlphaFoldDB" id="X1I828"/>
<reference evidence="2" key="1">
    <citation type="journal article" date="2014" name="Front. Microbiol.">
        <title>High frequency of phylogenetically diverse reductive dehalogenase-homologous genes in deep subseafloor sedimentary metagenomes.</title>
        <authorList>
            <person name="Kawai M."/>
            <person name="Futagami T."/>
            <person name="Toyoda A."/>
            <person name="Takaki Y."/>
            <person name="Nishi S."/>
            <person name="Hori S."/>
            <person name="Arai W."/>
            <person name="Tsubouchi T."/>
            <person name="Morono Y."/>
            <person name="Uchiyama I."/>
            <person name="Ito T."/>
            <person name="Fujiyama A."/>
            <person name="Inagaki F."/>
            <person name="Takami H."/>
        </authorList>
    </citation>
    <scope>NUCLEOTIDE SEQUENCE</scope>
    <source>
        <strain evidence="2">Expedition CK06-06</strain>
    </source>
</reference>
<organism evidence="2">
    <name type="scientific">marine sediment metagenome</name>
    <dbReference type="NCBI Taxonomy" id="412755"/>
    <lineage>
        <taxon>unclassified sequences</taxon>
        <taxon>metagenomes</taxon>
        <taxon>ecological metagenomes</taxon>
    </lineage>
</organism>
<feature type="non-terminal residue" evidence="2">
    <location>
        <position position="120"/>
    </location>
</feature>
<feature type="region of interest" description="Disordered" evidence="1">
    <location>
        <begin position="1"/>
        <end position="22"/>
    </location>
</feature>
<accession>X1I828</accession>
<evidence type="ECO:0000256" key="1">
    <source>
        <dbReference type="SAM" id="MobiDB-lite"/>
    </source>
</evidence>
<protein>
    <submittedName>
        <fullName evidence="2">Uncharacterized protein</fullName>
    </submittedName>
</protein>
<sequence>MAEQSTGGSPQDTATRRPQADLRRKIELPGGFAVRHEYGKLIFESPSETEPDEQISGPVELEVPGRTSFGKCLIQADILETAADRFEELKVDKTNFVEFFDMDKVKPPVIIRSRRAGDRF</sequence>